<evidence type="ECO:0000256" key="6">
    <source>
        <dbReference type="ARBA" id="ARBA00022946"/>
    </source>
</evidence>
<evidence type="ECO:0000256" key="1">
    <source>
        <dbReference type="ARBA" id="ARBA00001974"/>
    </source>
</evidence>
<dbReference type="Proteomes" id="UP000095300">
    <property type="component" value="Unassembled WGS sequence"/>
</dbReference>
<dbReference type="OrthoDB" id="354at2759"/>
<evidence type="ECO:0000259" key="11">
    <source>
        <dbReference type="Pfam" id="PF02770"/>
    </source>
</evidence>
<evidence type="ECO:0000259" key="10">
    <source>
        <dbReference type="Pfam" id="PF00441"/>
    </source>
</evidence>
<dbReference type="STRING" id="35570.A0A1I8PMF5"/>
<dbReference type="Pfam" id="PF02770">
    <property type="entry name" value="Acyl-CoA_dh_M"/>
    <property type="match status" value="1"/>
</dbReference>
<reference evidence="14" key="1">
    <citation type="submission" date="2020-05" db="UniProtKB">
        <authorList>
            <consortium name="EnsemblMetazoa"/>
        </authorList>
    </citation>
    <scope>IDENTIFICATION</scope>
    <source>
        <strain evidence="14">USDA</strain>
    </source>
</reference>
<evidence type="ECO:0000256" key="9">
    <source>
        <dbReference type="RuleBase" id="RU362125"/>
    </source>
</evidence>
<dbReference type="InterPro" id="IPR037069">
    <property type="entry name" value="AcylCoA_DH/ox_N_sf"/>
</dbReference>
<dbReference type="InterPro" id="IPR009075">
    <property type="entry name" value="AcylCo_DH/oxidase_C"/>
</dbReference>
<dbReference type="Gene3D" id="1.10.540.10">
    <property type="entry name" value="Acyl-CoA dehydrogenase/oxidase, N-terminal domain"/>
    <property type="match status" value="1"/>
</dbReference>
<dbReference type="GO" id="GO:0006631">
    <property type="term" value="P:fatty acid metabolic process"/>
    <property type="evidence" value="ECO:0007669"/>
    <property type="project" value="UniProtKB-ARBA"/>
</dbReference>
<dbReference type="PANTHER" id="PTHR43884">
    <property type="entry name" value="ACYL-COA DEHYDROGENASE"/>
    <property type="match status" value="1"/>
</dbReference>
<dbReference type="InterPro" id="IPR036250">
    <property type="entry name" value="AcylCo_DH-like_C"/>
</dbReference>
<name>A0A1I8PMF5_STOCA</name>
<evidence type="ECO:0000256" key="4">
    <source>
        <dbReference type="ARBA" id="ARBA00022630"/>
    </source>
</evidence>
<feature type="domain" description="Acyl-CoA dehydrogenase/oxidase C-terminal" evidence="10">
    <location>
        <begin position="306"/>
        <end position="435"/>
    </location>
</feature>
<evidence type="ECO:0008006" key="16">
    <source>
        <dbReference type="Google" id="ProtNLM"/>
    </source>
</evidence>
<dbReference type="GO" id="GO:0003995">
    <property type="term" value="F:acyl-CoA dehydrogenase activity"/>
    <property type="evidence" value="ECO:0007669"/>
    <property type="project" value="TreeGrafter"/>
</dbReference>
<evidence type="ECO:0000256" key="8">
    <source>
        <dbReference type="ARBA" id="ARBA00023128"/>
    </source>
</evidence>
<dbReference type="EnsemblMetazoa" id="SCAU009411-RA">
    <property type="protein sequence ID" value="SCAU009411-PA"/>
    <property type="gene ID" value="SCAU009411"/>
</dbReference>
<dbReference type="GO" id="GO:0050660">
    <property type="term" value="F:flavin adenine dinucleotide binding"/>
    <property type="evidence" value="ECO:0007669"/>
    <property type="project" value="InterPro"/>
</dbReference>
<dbReference type="SUPFAM" id="SSF56645">
    <property type="entry name" value="Acyl-CoA dehydrogenase NM domain-like"/>
    <property type="match status" value="1"/>
</dbReference>
<dbReference type="InterPro" id="IPR049448">
    <property type="entry name" value="ACAD9/ACADV-like_C"/>
</dbReference>
<dbReference type="Gene3D" id="2.40.110.10">
    <property type="entry name" value="Butyryl-CoA Dehydrogenase, subunit A, domain 2"/>
    <property type="match status" value="1"/>
</dbReference>
<evidence type="ECO:0000259" key="13">
    <source>
        <dbReference type="Pfam" id="PF21343"/>
    </source>
</evidence>
<dbReference type="Pfam" id="PF21343">
    <property type="entry name" value="ACAD9-ACADV_C"/>
    <property type="match status" value="1"/>
</dbReference>
<dbReference type="InterPro" id="IPR013786">
    <property type="entry name" value="AcylCoA_DH/ox_N"/>
</dbReference>
<dbReference type="Pfam" id="PF02771">
    <property type="entry name" value="Acyl-CoA_dh_N"/>
    <property type="match status" value="1"/>
</dbReference>
<evidence type="ECO:0000259" key="12">
    <source>
        <dbReference type="Pfam" id="PF02771"/>
    </source>
</evidence>
<feature type="domain" description="ACAD9/ACADV-like C-terminal" evidence="13">
    <location>
        <begin position="505"/>
        <end position="623"/>
    </location>
</feature>
<keyword evidence="7 9" id="KW-0560">Oxidoreductase</keyword>
<keyword evidence="15" id="KW-1185">Reference proteome</keyword>
<comment type="subcellular location">
    <subcellularLocation>
        <location evidence="2">Mitochondrion</location>
    </subcellularLocation>
</comment>
<evidence type="ECO:0000256" key="7">
    <source>
        <dbReference type="ARBA" id="ARBA00023002"/>
    </source>
</evidence>
<comment type="cofactor">
    <cofactor evidence="1 9">
        <name>FAD</name>
        <dbReference type="ChEBI" id="CHEBI:57692"/>
    </cofactor>
</comment>
<proteinExistence type="inferred from homology"/>
<keyword evidence="6" id="KW-0809">Transit peptide</keyword>
<dbReference type="VEuPathDB" id="VectorBase:SCAU009411"/>
<dbReference type="AlphaFoldDB" id="A0A1I8PMF5"/>
<gene>
    <name evidence="14" type="primary">106091706</name>
</gene>
<keyword evidence="8" id="KW-0496">Mitochondrion</keyword>
<dbReference type="InterPro" id="IPR046373">
    <property type="entry name" value="Acyl-CoA_Oxase/DH_mid-dom_sf"/>
</dbReference>
<sequence>MFRLSQKCGLFTKTLQRLAISRLSSSSSVTDAPEQEEQVAGQASTKLPPRLPLAKNFFVGLVDNELLAYPEVINRDDMARLNNELLPLKNFFSEDFDYQAAGKTYTLPKDLPENLKALGVYGLNVSTDYDGKGWGYSASLMASEPESEATDVALSLLGHRAIVDVIQELGTDEQKSRYLTKLVNGSLVASEAIFEFEGSEEDYFNTKAHHENQAWILNGTKSFVLSPPKTSDAAHLFLVVAQTNKANVQSEAARSTTIFLVDSTMPGVKIGERQQTLGCRASAINEVHFDNVRIPESCVLGHAHEGNVVADALLKSSRLRNAMVGLGLSKSILNEISLECIEKKMCGVVLKDLESVQSHLARSCLSIYSMESMIYLTAGLLDEFNFPDIALESAITKYYTLKEMLNISTRCLDMIGPKSLVSGQATEHFYRNASYLYSQGESIDNLSIYIALSGLQHAGTIMGDNIRKQRNPLFNPGHIFSKLMERTSLDNPVTKMDLKENLHPTLEPGALCLEHSVARLQMCVDLLFTRYGNGIVERHNESRRVAEMVTTIYAMFASLSRASRSYCIGLQLADHEMLTAMAICADGRDKVLTIAREIFYGQYVNNDNNLQRLSRQIVKSKGYFATHPLTYNF</sequence>
<evidence type="ECO:0000256" key="2">
    <source>
        <dbReference type="ARBA" id="ARBA00004173"/>
    </source>
</evidence>
<dbReference type="KEGG" id="scac:106091706"/>
<protein>
    <recommendedName>
        <fullName evidence="16">Acyl-CoA dehydrogenase family member 9, mitochondrial</fullName>
    </recommendedName>
</protein>
<evidence type="ECO:0000313" key="14">
    <source>
        <dbReference type="EnsemblMetazoa" id="SCAU009411-PA"/>
    </source>
</evidence>
<dbReference type="InterPro" id="IPR009100">
    <property type="entry name" value="AcylCoA_DH/oxidase_NM_dom_sf"/>
</dbReference>
<evidence type="ECO:0000256" key="3">
    <source>
        <dbReference type="ARBA" id="ARBA00009347"/>
    </source>
</evidence>
<feature type="domain" description="Acyl-CoA oxidase/dehydrogenase middle" evidence="11">
    <location>
        <begin position="198"/>
        <end position="292"/>
    </location>
</feature>
<dbReference type="SUPFAM" id="SSF47203">
    <property type="entry name" value="Acyl-CoA dehydrogenase C-terminal domain-like"/>
    <property type="match status" value="1"/>
</dbReference>
<evidence type="ECO:0000313" key="15">
    <source>
        <dbReference type="Proteomes" id="UP000095300"/>
    </source>
</evidence>
<dbReference type="GO" id="GO:0005739">
    <property type="term" value="C:mitochondrion"/>
    <property type="evidence" value="ECO:0007669"/>
    <property type="project" value="UniProtKB-SubCell"/>
</dbReference>
<dbReference type="Pfam" id="PF00441">
    <property type="entry name" value="Acyl-CoA_dh_1"/>
    <property type="match status" value="1"/>
</dbReference>
<dbReference type="InterPro" id="IPR006091">
    <property type="entry name" value="Acyl-CoA_Oxase/DH_mid-dom"/>
</dbReference>
<accession>A0A1I8PMF5</accession>
<organism evidence="14 15">
    <name type="scientific">Stomoxys calcitrans</name>
    <name type="common">Stable fly</name>
    <name type="synonym">Conops calcitrans</name>
    <dbReference type="NCBI Taxonomy" id="35570"/>
    <lineage>
        <taxon>Eukaryota</taxon>
        <taxon>Metazoa</taxon>
        <taxon>Ecdysozoa</taxon>
        <taxon>Arthropoda</taxon>
        <taxon>Hexapoda</taxon>
        <taxon>Insecta</taxon>
        <taxon>Pterygota</taxon>
        <taxon>Neoptera</taxon>
        <taxon>Endopterygota</taxon>
        <taxon>Diptera</taxon>
        <taxon>Brachycera</taxon>
        <taxon>Muscomorpha</taxon>
        <taxon>Muscoidea</taxon>
        <taxon>Muscidae</taxon>
        <taxon>Stomoxys</taxon>
    </lineage>
</organism>
<evidence type="ECO:0000256" key="5">
    <source>
        <dbReference type="ARBA" id="ARBA00022827"/>
    </source>
</evidence>
<dbReference type="PANTHER" id="PTHR43884:SF9">
    <property type="entry name" value="COMPLEX I ASSEMBLY FACTOR ACAD9, MITOCHONDRIAL"/>
    <property type="match status" value="1"/>
</dbReference>
<keyword evidence="5 9" id="KW-0274">FAD</keyword>
<comment type="similarity">
    <text evidence="3 9">Belongs to the acyl-CoA dehydrogenase family.</text>
</comment>
<dbReference type="Gene3D" id="1.20.140.10">
    <property type="entry name" value="Butyryl-CoA Dehydrogenase, subunit A, domain 3"/>
    <property type="match status" value="2"/>
</dbReference>
<keyword evidence="4 9" id="KW-0285">Flavoprotein</keyword>
<feature type="domain" description="Acyl-CoA dehydrogenase/oxidase N-terminal" evidence="12">
    <location>
        <begin position="104"/>
        <end position="185"/>
    </location>
</feature>